<evidence type="ECO:0000313" key="1">
    <source>
        <dbReference type="EMBL" id="ADI31770.1"/>
    </source>
</evidence>
<organism evidence="1 2">
    <name type="scientific">Staphylothermus hellenicus (strain DSM 12710 / JCM 10830 / BK20S6-10-b1 / P8)</name>
    <dbReference type="NCBI Taxonomy" id="591019"/>
    <lineage>
        <taxon>Archaea</taxon>
        <taxon>Thermoproteota</taxon>
        <taxon>Thermoprotei</taxon>
        <taxon>Desulfurococcales</taxon>
        <taxon>Desulfurococcaceae</taxon>
        <taxon>Staphylothermus</taxon>
    </lineage>
</organism>
<dbReference type="KEGG" id="shc:Shell_0646"/>
<accession>D7DC73</accession>
<dbReference type="EMBL" id="CP002051">
    <property type="protein sequence ID" value="ADI31770.1"/>
    <property type="molecule type" value="Genomic_DNA"/>
</dbReference>
<protein>
    <submittedName>
        <fullName evidence="1">Uncharacterized protein</fullName>
    </submittedName>
</protein>
<gene>
    <name evidence="1" type="ordered locus">Shell_0646</name>
</gene>
<sequence>MPSTSGKHKILRDIVFRSRLLLEGKLVKSIRSNKQVSINNLLRESEENPLYITLVTNVEGTDIRAHIYGYKNEILDCFLDNNPDIETSECLGLVSNLLKDELAEKRINIHMFPPDLIKDVIQEDKTGSSTVAKGVEKKVEIEEETIDFPYIEYLLLNELTKIGLIVDLVHLTMIGKDIVANIKLSDVSELPSPLDTAYIAGGIICENAPIHGNIVVNIIHRKRHNIVLEYNGDRIKCIALGLIPRMLKDYGLILRKINYQDVGRTFILKLNLKQYASELKHDPMEVVKRIQSTLSSITGKNVYVAIKYGLFGKEYRTY</sequence>
<reference evidence="2" key="1">
    <citation type="submission" date="2010-05" db="EMBL/GenBank/DDBJ databases">
        <title>Complete sequence of Staphylothermus hellenicus DSM 12710.</title>
        <authorList>
            <consortium name="US DOE Joint Genome Institute"/>
            <person name="Lucas S."/>
            <person name="Copeland A."/>
            <person name="Lapidus A."/>
            <person name="Cheng J.-F."/>
            <person name="Bruce D."/>
            <person name="Goodwin L."/>
            <person name="Pitluck S."/>
            <person name="Davenport K."/>
            <person name="Detter J.C."/>
            <person name="Han C."/>
            <person name="Tapia R."/>
            <person name="Larimer F."/>
            <person name="Land M."/>
            <person name="Hauser L."/>
            <person name="Kyrpides N."/>
            <person name="Mikhailova N."/>
            <person name="Anderson I.J."/>
            <person name="Woyke T."/>
        </authorList>
    </citation>
    <scope>NUCLEOTIDE SEQUENCE [LARGE SCALE GENOMIC DNA]</scope>
    <source>
        <strain evidence="2">DSM 12710 / JCM 10830 / BK20S6-10-b1 / P8</strain>
    </source>
</reference>
<dbReference type="HOGENOM" id="CLU_873240_0_0_2"/>
<dbReference type="GeneID" id="9233935"/>
<dbReference type="OrthoDB" id="374411at2157"/>
<reference evidence="1 2" key="2">
    <citation type="journal article" date="2011" name="Stand. Genomic Sci.">
        <title>Complete genome sequence of Staphylothermus hellenicus P8.</title>
        <authorList>
            <person name="Anderson I."/>
            <person name="Wirth R."/>
            <person name="Lucas S."/>
            <person name="Copeland A."/>
            <person name="Lapidus A."/>
            <person name="Cheng J.F."/>
            <person name="Goodwin L."/>
            <person name="Pitluck S."/>
            <person name="Davenport K."/>
            <person name="Detter J.C."/>
            <person name="Han C."/>
            <person name="Tapia R."/>
            <person name="Land M."/>
            <person name="Hauser L."/>
            <person name="Pati A."/>
            <person name="Mikhailova N."/>
            <person name="Woyke T."/>
            <person name="Klenk H.P."/>
            <person name="Kyrpides N."/>
            <person name="Ivanova N."/>
        </authorList>
    </citation>
    <scope>NUCLEOTIDE SEQUENCE [LARGE SCALE GENOMIC DNA]</scope>
    <source>
        <strain evidence="2">DSM 12710 / JCM 10830 / BK20S6-10-b1 / P8</strain>
    </source>
</reference>
<proteinExistence type="predicted"/>
<dbReference type="eggNOG" id="arCOG12391">
    <property type="taxonomic scope" value="Archaea"/>
</dbReference>
<dbReference type="RefSeq" id="WP_013142968.1">
    <property type="nucleotide sequence ID" value="NC_014205.1"/>
</dbReference>
<dbReference type="AlphaFoldDB" id="D7DC73"/>
<keyword evidence="2" id="KW-1185">Reference proteome</keyword>
<name>D7DC73_STAHD</name>
<dbReference type="Proteomes" id="UP000002573">
    <property type="component" value="Chromosome"/>
</dbReference>
<evidence type="ECO:0000313" key="2">
    <source>
        <dbReference type="Proteomes" id="UP000002573"/>
    </source>
</evidence>